<accession>A0A7J5A9N8</accession>
<dbReference type="AlphaFoldDB" id="A0A7J5A9N8"/>
<comment type="caution">
    <text evidence="3">The sequence shown here is derived from an EMBL/GenBank/DDBJ whole genome shotgun (WGS) entry which is preliminary data.</text>
</comment>
<gene>
    <name evidence="3" type="ORF">F7018_14550</name>
</gene>
<dbReference type="OrthoDB" id="1493145at2"/>
<keyword evidence="1" id="KW-0732">Signal</keyword>
<dbReference type="SUPFAM" id="SSF55008">
    <property type="entry name" value="HMA, heavy metal-associated domain"/>
    <property type="match status" value="1"/>
</dbReference>
<proteinExistence type="predicted"/>
<keyword evidence="4" id="KW-1185">Reference proteome</keyword>
<reference evidence="3 4" key="1">
    <citation type="submission" date="2019-09" db="EMBL/GenBank/DDBJ databases">
        <authorList>
            <person name="Cao W.R."/>
        </authorList>
    </citation>
    <scope>NUCLEOTIDE SEQUENCE [LARGE SCALE GENOMIC DNA]</scope>
    <source>
        <strain evidence="4">a4</strain>
    </source>
</reference>
<dbReference type="GO" id="GO:0046872">
    <property type="term" value="F:metal ion binding"/>
    <property type="evidence" value="ECO:0007669"/>
    <property type="project" value="InterPro"/>
</dbReference>
<organism evidence="3 4">
    <name type="scientific">Tenacibaculum aiptasiae</name>
    <dbReference type="NCBI Taxonomy" id="426481"/>
    <lineage>
        <taxon>Bacteria</taxon>
        <taxon>Pseudomonadati</taxon>
        <taxon>Bacteroidota</taxon>
        <taxon>Flavobacteriia</taxon>
        <taxon>Flavobacteriales</taxon>
        <taxon>Flavobacteriaceae</taxon>
        <taxon>Tenacibaculum</taxon>
    </lineage>
</organism>
<dbReference type="EMBL" id="WAAU01000029">
    <property type="protein sequence ID" value="KAB1154193.1"/>
    <property type="molecule type" value="Genomic_DNA"/>
</dbReference>
<evidence type="ECO:0000313" key="3">
    <source>
        <dbReference type="EMBL" id="KAB1154193.1"/>
    </source>
</evidence>
<dbReference type="RefSeq" id="WP_150900827.1">
    <property type="nucleotide sequence ID" value="NZ_WAAU01000029.1"/>
</dbReference>
<protein>
    <submittedName>
        <fullName evidence="3">Heavy-metal-associated domain-containing protein</fullName>
    </submittedName>
</protein>
<feature type="domain" description="HMA" evidence="2">
    <location>
        <begin position="41"/>
        <end position="107"/>
    </location>
</feature>
<dbReference type="PROSITE" id="PS51257">
    <property type="entry name" value="PROKAR_LIPOPROTEIN"/>
    <property type="match status" value="1"/>
</dbReference>
<name>A0A7J5A9N8_9FLAO</name>
<dbReference type="InterPro" id="IPR006121">
    <property type="entry name" value="HMA_dom"/>
</dbReference>
<feature type="signal peptide" evidence="1">
    <location>
        <begin position="1"/>
        <end position="24"/>
    </location>
</feature>
<dbReference type="InterPro" id="IPR036163">
    <property type="entry name" value="HMA_dom_sf"/>
</dbReference>
<evidence type="ECO:0000259" key="2">
    <source>
        <dbReference type="PROSITE" id="PS50846"/>
    </source>
</evidence>
<evidence type="ECO:0000256" key="1">
    <source>
        <dbReference type="SAM" id="SignalP"/>
    </source>
</evidence>
<dbReference type="Proteomes" id="UP000467305">
    <property type="component" value="Unassembled WGS sequence"/>
</dbReference>
<evidence type="ECO:0000313" key="4">
    <source>
        <dbReference type="Proteomes" id="UP000467305"/>
    </source>
</evidence>
<dbReference type="PROSITE" id="PS50846">
    <property type="entry name" value="HMA_2"/>
    <property type="match status" value="1"/>
</dbReference>
<dbReference type="Gene3D" id="3.30.70.100">
    <property type="match status" value="1"/>
</dbReference>
<feature type="chain" id="PRO_5029482144" evidence="1">
    <location>
        <begin position="25"/>
        <end position="110"/>
    </location>
</feature>
<sequence length="110" mass="12348">MKIQNLLLIIAVSLIFLASCQSQNKTNKDAKVEEIAKSGIITKTYTLEGFKQSCCTGIVNYSLKEVNGYIKSEANVKNQQLTVWFDNKKCDEQAIKKAINKTPYKIVNSL</sequence>